<protein>
    <submittedName>
        <fullName evidence="3">Uncharacterized protein</fullName>
    </submittedName>
</protein>
<evidence type="ECO:0000313" key="4">
    <source>
        <dbReference type="Proteomes" id="UP001162480"/>
    </source>
</evidence>
<feature type="region of interest" description="Disordered" evidence="1">
    <location>
        <begin position="283"/>
        <end position="313"/>
    </location>
</feature>
<proteinExistence type="predicted"/>
<dbReference type="EMBL" id="OX597824">
    <property type="protein sequence ID" value="CAI9729686.1"/>
    <property type="molecule type" value="Genomic_DNA"/>
</dbReference>
<gene>
    <name evidence="3" type="ORF">OCTVUL_1B000371</name>
</gene>
<keyword evidence="2" id="KW-0472">Membrane</keyword>
<dbReference type="AlphaFoldDB" id="A0AA36B9R8"/>
<evidence type="ECO:0000313" key="3">
    <source>
        <dbReference type="EMBL" id="CAI9729686.1"/>
    </source>
</evidence>
<keyword evidence="2" id="KW-1133">Transmembrane helix</keyword>
<reference evidence="3" key="1">
    <citation type="submission" date="2023-08" db="EMBL/GenBank/DDBJ databases">
        <authorList>
            <person name="Alioto T."/>
            <person name="Alioto T."/>
            <person name="Gomez Garrido J."/>
        </authorList>
    </citation>
    <scope>NUCLEOTIDE SEQUENCE</scope>
</reference>
<sequence>MLTLFIEFSALRVSPPDGSHWKVEEKRSSAEPVPNGRVINAALYCEQVHQVYDALVEKSLQISPPSCTNKDDYNCTFGKLENFHALAGQYSSFQDGQFSEKLDGNKIWSQLKWKAPSQEKVKGFLIILVNNTWEEYFFYNLTQDEFLQNNSETIFSFTCEKDFTSKFYMCYSGKQCFLADNNRKKPVITSTTTEINENYIVADNNRKKPVITSTTTEINEDYIVAQPANTVYLPSTNTVNFLKNKKASYDWLIIVGGVLLIILMFVLLVVLKCRVSRKKQNCDYDSVNKTPDQENRIKPNTSAEEPPEDDGISHYMAKINTNNKTSDAKQSEDENISYYLAKINAKDHDEKSIFDNSYQNLDL</sequence>
<evidence type="ECO:0000256" key="2">
    <source>
        <dbReference type="SAM" id="Phobius"/>
    </source>
</evidence>
<dbReference type="Proteomes" id="UP001162480">
    <property type="component" value="Chromosome 11"/>
</dbReference>
<evidence type="ECO:0000256" key="1">
    <source>
        <dbReference type="SAM" id="MobiDB-lite"/>
    </source>
</evidence>
<feature type="transmembrane region" description="Helical" evidence="2">
    <location>
        <begin position="251"/>
        <end position="271"/>
    </location>
</feature>
<keyword evidence="2" id="KW-0812">Transmembrane</keyword>
<keyword evidence="4" id="KW-1185">Reference proteome</keyword>
<accession>A0AA36B9R8</accession>
<name>A0AA36B9R8_OCTVU</name>
<organism evidence="3 4">
    <name type="scientific">Octopus vulgaris</name>
    <name type="common">Common octopus</name>
    <dbReference type="NCBI Taxonomy" id="6645"/>
    <lineage>
        <taxon>Eukaryota</taxon>
        <taxon>Metazoa</taxon>
        <taxon>Spiralia</taxon>
        <taxon>Lophotrochozoa</taxon>
        <taxon>Mollusca</taxon>
        <taxon>Cephalopoda</taxon>
        <taxon>Coleoidea</taxon>
        <taxon>Octopodiformes</taxon>
        <taxon>Octopoda</taxon>
        <taxon>Incirrata</taxon>
        <taxon>Octopodidae</taxon>
        <taxon>Octopus</taxon>
    </lineage>
</organism>